<evidence type="ECO:0000313" key="2">
    <source>
        <dbReference type="EMBL" id="MFD0885759.1"/>
    </source>
</evidence>
<dbReference type="Proteomes" id="UP001597024">
    <property type="component" value="Unassembled WGS sequence"/>
</dbReference>
<feature type="region of interest" description="Disordered" evidence="1">
    <location>
        <begin position="32"/>
        <end position="96"/>
    </location>
</feature>
<comment type="caution">
    <text evidence="2">The sequence shown here is derived from an EMBL/GenBank/DDBJ whole genome shotgun (WGS) entry which is preliminary data.</text>
</comment>
<reference evidence="3" key="1">
    <citation type="journal article" date="2019" name="Int. J. Syst. Evol. Microbiol.">
        <title>The Global Catalogue of Microorganisms (GCM) 10K type strain sequencing project: providing services to taxonomists for standard genome sequencing and annotation.</title>
        <authorList>
            <consortium name="The Broad Institute Genomics Platform"/>
            <consortium name="The Broad Institute Genome Sequencing Center for Infectious Disease"/>
            <person name="Wu L."/>
            <person name="Ma J."/>
        </authorList>
    </citation>
    <scope>NUCLEOTIDE SEQUENCE [LARGE SCALE GENOMIC DNA]</scope>
    <source>
        <strain evidence="3">CCUG 62974</strain>
    </source>
</reference>
<name>A0ABW3DRZ9_9ACTN</name>
<protein>
    <submittedName>
        <fullName evidence="2">Uncharacterized protein</fullName>
    </submittedName>
</protein>
<gene>
    <name evidence="2" type="ORF">ACFQ08_14505</name>
</gene>
<keyword evidence="3" id="KW-1185">Reference proteome</keyword>
<dbReference type="EMBL" id="JBHTHX010000430">
    <property type="protein sequence ID" value="MFD0885759.1"/>
    <property type="molecule type" value="Genomic_DNA"/>
</dbReference>
<proteinExistence type="predicted"/>
<evidence type="ECO:0000313" key="3">
    <source>
        <dbReference type="Proteomes" id="UP001597024"/>
    </source>
</evidence>
<organism evidence="2 3">
    <name type="scientific">Streptosporangium algeriense</name>
    <dbReference type="NCBI Taxonomy" id="1682748"/>
    <lineage>
        <taxon>Bacteria</taxon>
        <taxon>Bacillati</taxon>
        <taxon>Actinomycetota</taxon>
        <taxon>Actinomycetes</taxon>
        <taxon>Streptosporangiales</taxon>
        <taxon>Streptosporangiaceae</taxon>
        <taxon>Streptosporangium</taxon>
    </lineage>
</organism>
<feature type="compositionally biased region" description="Basic residues" evidence="1">
    <location>
        <begin position="87"/>
        <end position="96"/>
    </location>
</feature>
<accession>A0ABW3DRZ9</accession>
<evidence type="ECO:0000256" key="1">
    <source>
        <dbReference type="SAM" id="MobiDB-lite"/>
    </source>
</evidence>
<sequence>MAELEKVRIRHPRIDDGQRVIEVRVSALSHYQRSGWEQVTEGADEPPVKDAAPADPPPDGGPTTEQDTEAPAEPGASSSEGTEQPPRRRRAPRGDE</sequence>